<name>A0A1Q9LMU4_9PSEU</name>
<evidence type="ECO:0000313" key="1">
    <source>
        <dbReference type="EMBL" id="OLR93319.1"/>
    </source>
</evidence>
<evidence type="ECO:0000313" key="2">
    <source>
        <dbReference type="Proteomes" id="UP000186040"/>
    </source>
</evidence>
<accession>A0A1Q9LMU4</accession>
<keyword evidence="2" id="KW-1185">Reference proteome</keyword>
<proteinExistence type="predicted"/>
<dbReference type="Proteomes" id="UP000186040">
    <property type="component" value="Unassembled WGS sequence"/>
</dbReference>
<gene>
    <name evidence="1" type="ORF">BJP25_17750</name>
</gene>
<dbReference type="STRING" id="1193682.BJP25_17750"/>
<organism evidence="1 2">
    <name type="scientific">Actinokineospora bangkokensis</name>
    <dbReference type="NCBI Taxonomy" id="1193682"/>
    <lineage>
        <taxon>Bacteria</taxon>
        <taxon>Bacillati</taxon>
        <taxon>Actinomycetota</taxon>
        <taxon>Actinomycetes</taxon>
        <taxon>Pseudonocardiales</taxon>
        <taxon>Pseudonocardiaceae</taxon>
        <taxon>Actinokineospora</taxon>
    </lineage>
</organism>
<dbReference type="OrthoDB" id="3531920at2"/>
<dbReference type="Pfam" id="PF19593">
    <property type="entry name" value="DUF6098"/>
    <property type="match status" value="1"/>
</dbReference>
<comment type="caution">
    <text evidence="1">The sequence shown here is derived from an EMBL/GenBank/DDBJ whole genome shotgun (WGS) entry which is preliminary data.</text>
</comment>
<reference evidence="1 2" key="1">
    <citation type="submission" date="2016-10" db="EMBL/GenBank/DDBJ databases">
        <title>The Draft Genome Sequence of Actinokineospora bangkokensis 44EHWT reveals the biosynthetic pathway of antifungal compounds Thailandins with unusual extender unit butylmalonyl-CoA.</title>
        <authorList>
            <person name="Greule A."/>
            <person name="Intra B."/>
            <person name="Flemming S."/>
            <person name="Rommel M.G."/>
            <person name="Panbangred W."/>
            <person name="Bechthold A."/>
        </authorList>
    </citation>
    <scope>NUCLEOTIDE SEQUENCE [LARGE SCALE GENOMIC DNA]</scope>
    <source>
        <strain evidence="1 2">44EHW</strain>
    </source>
</reference>
<dbReference type="EMBL" id="MKQR01000011">
    <property type="protein sequence ID" value="OLR93319.1"/>
    <property type="molecule type" value="Genomic_DNA"/>
</dbReference>
<dbReference type="AlphaFoldDB" id="A0A1Q9LMU4"/>
<dbReference type="InterPro" id="IPR046080">
    <property type="entry name" value="DUF6098"/>
</dbReference>
<sequence>MVDGEALPVVDSLDALVDLVVRAGGGHDLYVRWSRGYDLDHHGTSSDELTGVALPGLSANPLRVEDWWDDRPLRLWVARRLHDYRHLRQVRGPGVRPWVARGREVARGPDNEPLIEVCEPVAWIHPDVLDEVDATLAEHRPDWGPLNRMPSTGG</sequence>
<protein>
    <submittedName>
        <fullName evidence="1">Uncharacterized protein</fullName>
    </submittedName>
</protein>